<dbReference type="InterPro" id="IPR013766">
    <property type="entry name" value="Thioredoxin_domain"/>
</dbReference>
<dbReference type="Gene3D" id="3.40.30.10">
    <property type="entry name" value="Glutaredoxin"/>
    <property type="match status" value="1"/>
</dbReference>
<feature type="chain" id="PRO_5045999910" evidence="3">
    <location>
        <begin position="30"/>
        <end position="222"/>
    </location>
</feature>
<protein>
    <submittedName>
        <fullName evidence="5">Protein SCO1/2</fullName>
    </submittedName>
</protein>
<dbReference type="SUPFAM" id="SSF52833">
    <property type="entry name" value="Thioredoxin-like"/>
    <property type="match status" value="1"/>
</dbReference>
<dbReference type="EMBL" id="JAVDYG010000001">
    <property type="protein sequence ID" value="MDR7361235.1"/>
    <property type="molecule type" value="Genomic_DNA"/>
</dbReference>
<evidence type="ECO:0000313" key="5">
    <source>
        <dbReference type="EMBL" id="MDR7361235.1"/>
    </source>
</evidence>
<dbReference type="CDD" id="cd02968">
    <property type="entry name" value="SCO"/>
    <property type="match status" value="1"/>
</dbReference>
<keyword evidence="2" id="KW-0186">Copper</keyword>
<keyword evidence="3" id="KW-0732">Signal</keyword>
<evidence type="ECO:0000256" key="2">
    <source>
        <dbReference type="ARBA" id="ARBA00023008"/>
    </source>
</evidence>
<reference evidence="5 6" key="1">
    <citation type="submission" date="2023-07" db="EMBL/GenBank/DDBJ databases">
        <title>Sequencing the genomes of 1000 actinobacteria strains.</title>
        <authorList>
            <person name="Klenk H.-P."/>
        </authorList>
    </citation>
    <scope>NUCLEOTIDE SEQUENCE [LARGE SCALE GENOMIC DNA]</scope>
    <source>
        <strain evidence="5 6">DSM 19426</strain>
    </source>
</reference>
<dbReference type="Proteomes" id="UP001183648">
    <property type="component" value="Unassembled WGS sequence"/>
</dbReference>
<keyword evidence="6" id="KW-1185">Reference proteome</keyword>
<dbReference type="RefSeq" id="WP_310298893.1">
    <property type="nucleotide sequence ID" value="NZ_BAAAPS010000014.1"/>
</dbReference>
<evidence type="ECO:0000256" key="1">
    <source>
        <dbReference type="ARBA" id="ARBA00010996"/>
    </source>
</evidence>
<dbReference type="InterPro" id="IPR036249">
    <property type="entry name" value="Thioredoxin-like_sf"/>
</dbReference>
<dbReference type="PANTHER" id="PTHR12151:SF25">
    <property type="entry name" value="LINALOOL DEHYDRATASE_ISOMERASE DOMAIN-CONTAINING PROTEIN"/>
    <property type="match status" value="1"/>
</dbReference>
<feature type="signal peptide" evidence="3">
    <location>
        <begin position="1"/>
        <end position="29"/>
    </location>
</feature>
<sequence length="222" mass="23305">MPERLRRAAGAAVLALVLPLAACGGSSGAADDPARADDGLYGAVLDQPYTVPSIPLEDTAGRTEPLSARFDKPLTLVFFGYTHCPDICIAVMSDLASTMARLSEKQAQQVRVLFVTTDPARDDTATLRAYLDRFDPSFEGLTGPLPDLVRAGDAFHVAIETGKRLPTGGYEVTHSTPVLGVVPGSSGDRASVRVVWTEGTSAAKLAADVQDALADPDLLEPA</sequence>
<organism evidence="5 6">
    <name type="scientific">Nocardioides marmoribigeumensis</name>
    <dbReference type="NCBI Taxonomy" id="433649"/>
    <lineage>
        <taxon>Bacteria</taxon>
        <taxon>Bacillati</taxon>
        <taxon>Actinomycetota</taxon>
        <taxon>Actinomycetes</taxon>
        <taxon>Propionibacteriales</taxon>
        <taxon>Nocardioidaceae</taxon>
        <taxon>Nocardioides</taxon>
    </lineage>
</organism>
<name>A0ABU2BRG0_9ACTN</name>
<comment type="similarity">
    <text evidence="1">Belongs to the SCO1/2 family.</text>
</comment>
<evidence type="ECO:0000256" key="3">
    <source>
        <dbReference type="SAM" id="SignalP"/>
    </source>
</evidence>
<comment type="caution">
    <text evidence="5">The sequence shown here is derived from an EMBL/GenBank/DDBJ whole genome shotgun (WGS) entry which is preliminary data.</text>
</comment>
<proteinExistence type="inferred from homology"/>
<dbReference type="PANTHER" id="PTHR12151">
    <property type="entry name" value="ELECTRON TRANSPORT PROTIN SCO1/SENC FAMILY MEMBER"/>
    <property type="match status" value="1"/>
</dbReference>
<evidence type="ECO:0000313" key="6">
    <source>
        <dbReference type="Proteomes" id="UP001183648"/>
    </source>
</evidence>
<gene>
    <name evidence="5" type="ORF">J2S63_000788</name>
</gene>
<evidence type="ECO:0000259" key="4">
    <source>
        <dbReference type="PROSITE" id="PS51352"/>
    </source>
</evidence>
<dbReference type="PROSITE" id="PS51352">
    <property type="entry name" value="THIOREDOXIN_2"/>
    <property type="match status" value="1"/>
</dbReference>
<dbReference type="InterPro" id="IPR003782">
    <property type="entry name" value="SCO1/SenC"/>
</dbReference>
<dbReference type="Pfam" id="PF02630">
    <property type="entry name" value="SCO1-SenC"/>
    <property type="match status" value="1"/>
</dbReference>
<feature type="domain" description="Thioredoxin" evidence="4">
    <location>
        <begin position="45"/>
        <end position="214"/>
    </location>
</feature>
<accession>A0ABU2BRG0</accession>